<keyword evidence="3" id="KW-1185">Reference proteome</keyword>
<organism evidence="2 3">
    <name type="scientific">Marmota monax</name>
    <name type="common">Woodchuck</name>
    <dbReference type="NCBI Taxonomy" id="9995"/>
    <lineage>
        <taxon>Eukaryota</taxon>
        <taxon>Metazoa</taxon>
        <taxon>Chordata</taxon>
        <taxon>Craniata</taxon>
        <taxon>Vertebrata</taxon>
        <taxon>Euteleostomi</taxon>
        <taxon>Mammalia</taxon>
        <taxon>Eutheria</taxon>
        <taxon>Euarchontoglires</taxon>
        <taxon>Glires</taxon>
        <taxon>Rodentia</taxon>
        <taxon>Sciuromorpha</taxon>
        <taxon>Sciuridae</taxon>
        <taxon>Xerinae</taxon>
        <taxon>Marmotini</taxon>
        <taxon>Marmota</taxon>
    </lineage>
</organism>
<gene>
    <name evidence="2" type="ORF">MONAX_5E019976</name>
</gene>
<feature type="region of interest" description="Disordered" evidence="1">
    <location>
        <begin position="1"/>
        <end position="76"/>
    </location>
</feature>
<comment type="caution">
    <text evidence="2">The sequence shown here is derived from an EMBL/GenBank/DDBJ whole genome shotgun (WGS) entry which is preliminary data.</text>
</comment>
<evidence type="ECO:0000313" key="3">
    <source>
        <dbReference type="Proteomes" id="UP000335636"/>
    </source>
</evidence>
<feature type="compositionally biased region" description="Polar residues" evidence="1">
    <location>
        <begin position="34"/>
        <end position="43"/>
    </location>
</feature>
<feature type="compositionally biased region" description="Pro residues" evidence="1">
    <location>
        <begin position="46"/>
        <end position="58"/>
    </location>
</feature>
<evidence type="ECO:0000313" key="2">
    <source>
        <dbReference type="EMBL" id="VTJ53382.1"/>
    </source>
</evidence>
<proteinExistence type="predicted"/>
<evidence type="ECO:0000256" key="1">
    <source>
        <dbReference type="SAM" id="MobiDB-lite"/>
    </source>
</evidence>
<dbReference type="Proteomes" id="UP000335636">
    <property type="component" value="Unassembled WGS sequence"/>
</dbReference>
<sequence length="76" mass="7923">MAAAAARNLRDPRAAAAAAPGIPPSLDNPKHKQNLLQLRLLSQSPAPSPSPPPPPPPAATTVKAGDWRSHHPALKY</sequence>
<reference evidence="2" key="1">
    <citation type="submission" date="2019-04" db="EMBL/GenBank/DDBJ databases">
        <authorList>
            <person name="Alioto T."/>
            <person name="Alioto T."/>
        </authorList>
    </citation>
    <scope>NUCLEOTIDE SEQUENCE [LARGE SCALE GENOMIC DNA]</scope>
</reference>
<accession>A0A5E4A9J8</accession>
<protein>
    <submittedName>
        <fullName evidence="2">Uncharacterized protein</fullName>
    </submittedName>
</protein>
<dbReference type="AlphaFoldDB" id="A0A5E4A9J8"/>
<dbReference type="EMBL" id="CABDUW010000028">
    <property type="protein sequence ID" value="VTJ53382.1"/>
    <property type="molecule type" value="Genomic_DNA"/>
</dbReference>
<name>A0A5E4A9J8_MARMO</name>